<dbReference type="GO" id="GO:0003677">
    <property type="term" value="F:DNA binding"/>
    <property type="evidence" value="ECO:0007669"/>
    <property type="project" value="InterPro"/>
</dbReference>
<dbReference type="SUPFAM" id="SSF54171">
    <property type="entry name" value="DNA-binding domain"/>
    <property type="match status" value="1"/>
</dbReference>
<dbReference type="InterPro" id="IPR011011">
    <property type="entry name" value="Znf_FYVE_PHD"/>
</dbReference>
<dbReference type="SUPFAM" id="SSF57903">
    <property type="entry name" value="FYVE/PHD zinc finger"/>
    <property type="match status" value="1"/>
</dbReference>
<dbReference type="Gene3D" id="1.20.1280.50">
    <property type="match status" value="1"/>
</dbReference>
<feature type="compositionally biased region" description="Basic and acidic residues" evidence="1">
    <location>
        <begin position="405"/>
        <end position="416"/>
    </location>
</feature>
<proteinExistence type="predicted"/>
<feature type="domain" description="MBD" evidence="2">
    <location>
        <begin position="256"/>
        <end position="328"/>
    </location>
</feature>
<dbReference type="InterPro" id="IPR052283">
    <property type="entry name" value="GenomicStab_NeuMorph_Reg"/>
</dbReference>
<dbReference type="EMBL" id="JARPUR010000001">
    <property type="protein sequence ID" value="KAK4886507.1"/>
    <property type="molecule type" value="Genomic_DNA"/>
</dbReference>
<dbReference type="InterPro" id="IPR032675">
    <property type="entry name" value="LRR_dom_sf"/>
</dbReference>
<dbReference type="InterPro" id="IPR016177">
    <property type="entry name" value="DNA-bd_dom_sf"/>
</dbReference>
<feature type="compositionally biased region" description="Basic and acidic residues" evidence="1">
    <location>
        <begin position="183"/>
        <end position="200"/>
    </location>
</feature>
<dbReference type="SMART" id="SM00391">
    <property type="entry name" value="MBD"/>
    <property type="match status" value="1"/>
</dbReference>
<evidence type="ECO:0000313" key="4">
    <source>
        <dbReference type="Proteomes" id="UP001353858"/>
    </source>
</evidence>
<evidence type="ECO:0000256" key="1">
    <source>
        <dbReference type="SAM" id="MobiDB-lite"/>
    </source>
</evidence>
<dbReference type="Gene3D" id="3.30.890.10">
    <property type="entry name" value="Methyl-cpg-binding Protein 2, Chain A"/>
    <property type="match status" value="1"/>
</dbReference>
<feature type="compositionally biased region" description="Low complexity" evidence="1">
    <location>
        <begin position="354"/>
        <end position="377"/>
    </location>
</feature>
<protein>
    <recommendedName>
        <fullName evidence="2">MBD domain-containing protein</fullName>
    </recommendedName>
</protein>
<dbReference type="AlphaFoldDB" id="A0AAN7Q8X9"/>
<feature type="compositionally biased region" description="Basic and acidic residues" evidence="1">
    <location>
        <begin position="64"/>
        <end position="87"/>
    </location>
</feature>
<evidence type="ECO:0000313" key="3">
    <source>
        <dbReference type="EMBL" id="KAK4886507.1"/>
    </source>
</evidence>
<accession>A0AAN7Q8X9</accession>
<dbReference type="Pfam" id="PF12937">
    <property type="entry name" value="F-box-like"/>
    <property type="match status" value="1"/>
</dbReference>
<feature type="region of interest" description="Disordered" evidence="1">
    <location>
        <begin position="1"/>
        <end position="209"/>
    </location>
</feature>
<dbReference type="SUPFAM" id="SSF81383">
    <property type="entry name" value="F-box domain"/>
    <property type="match status" value="1"/>
</dbReference>
<dbReference type="PROSITE" id="PS50982">
    <property type="entry name" value="MBD"/>
    <property type="match status" value="1"/>
</dbReference>
<feature type="compositionally biased region" description="Basic and acidic residues" evidence="1">
    <location>
        <begin position="107"/>
        <end position="148"/>
    </location>
</feature>
<dbReference type="Proteomes" id="UP001353858">
    <property type="component" value="Unassembled WGS sequence"/>
</dbReference>
<dbReference type="InterPro" id="IPR036047">
    <property type="entry name" value="F-box-like_dom_sf"/>
</dbReference>
<dbReference type="Pfam" id="PF01429">
    <property type="entry name" value="MBD"/>
    <property type="match status" value="1"/>
</dbReference>
<feature type="region of interest" description="Disordered" evidence="1">
    <location>
        <begin position="532"/>
        <end position="579"/>
    </location>
</feature>
<dbReference type="CDD" id="cd15489">
    <property type="entry name" value="PHD_SF"/>
    <property type="match status" value="1"/>
</dbReference>
<comment type="caution">
    <text evidence="3">The sequence shown here is derived from an EMBL/GenBank/DDBJ whole genome shotgun (WGS) entry which is preliminary data.</text>
</comment>
<dbReference type="InterPro" id="IPR001810">
    <property type="entry name" value="F-box_dom"/>
</dbReference>
<sequence length="1204" mass="133625">METEDISTKSPVVSKPKPVGLTNSPQPIIDANPKSEDELPEAKTNSHENDDVNLNKPTEDAPITEDKNEIESGENKQLHEPKPDKQQGRKRKASEMKSLNENSLEDPLSKDRIGLKDDAPHEEKENKLVEKPNDDGMSLELKEMKDLDTQTLGKGKRARIPNKRYSDFPLKSSRSSQPEFMEVDEKIKTGLENGETKEIVDGEVGSNPDLTLKDDVSEKSSLGSPNVVVKTNVSLRANRTASPSTPGMKKSKLPLDLTNPNYLKPFQFGWKRELVYRATNDATSSKRNGDIYYYTPNGKKVRSMREVSENLKNKELTLDDFTFFKEPLGLDDPEKEIIRDAKIKSAISTPSIVKKSTPKPTRTPKVSSPKSTPTDSPAEVKPKNSPRKAAFKIKLPSRGGAQNKSKTEKKSNKNDSDMDIGTYPPNWTSPITKKANKTANNLSNVDKPCRPCSIRCQGVSGIIPTLQCRICLCLYHYECVGQPPHSGIQGYVCKNCQLEQDSNNGTSTVAPPPLTPINALKSVQTQSTILPKLQRIPRISESESESAALSKTEEPQEPKESDLDVSTPKPTLLPQASNLNKCSDISNTVPVQSEHKSIVGSVTTWFPSSSTIQVSGGTSPTAISENISVAQQRPQHVEFLGNKQFLIIPKQNILAISPNIPTSATAPTNKLISNNTNTETSPGFKVAAEGSTNIASIPDSASLGPPVEVSTIKTEPPSPLKCTDPHPVIPQERKENESSESLMIQHDTLQKRLQENQDDDQENKRKKPKLSGTVHPHAGPEVEDAKFMDSYLQNVAYGYNTLLYVFQYLKMQDLLRASCVCSMWRDIASHPMLWRTVRMKNSQIHSFEGLADALEKHGTVHLDLRKMLLPSTSNDEIWLEFSRAIKKVDSLRKIELCRCPATVVEQLALSNPKLEVINSVTIKCESMSLAPLVFLKNLQELRLKSTAGFSLTSDLTALSDLKQLKHLSLTSIKELNKLNINVIADLRNLESLELGECTDFPKTFGSEILTRLSKLEKLRLEKGQGNCYTFEVLEAVKNMPHLYQLELVNFDIKPGFDLALGACPNIKKLLIIPTYISQSATTNHMVLGGVLRLQSTLSQFVWGVTLELLRVTELFVDQCEEDKEKKEKRPMSNGDSIPVLKPVPLAREGMAAEILPAQEPPQVEILPLPNLQKLLLSSLPTTRVKILKIPFHATWRQSIHDSVN</sequence>
<dbReference type="Gene3D" id="3.80.10.10">
    <property type="entry name" value="Ribonuclease Inhibitor"/>
    <property type="match status" value="1"/>
</dbReference>
<feature type="region of interest" description="Disordered" evidence="1">
    <location>
        <begin position="696"/>
        <end position="741"/>
    </location>
</feature>
<feature type="region of interest" description="Disordered" evidence="1">
    <location>
        <begin position="349"/>
        <end position="432"/>
    </location>
</feature>
<name>A0AAN7Q8X9_9COLE</name>
<dbReference type="PANTHER" id="PTHR15739:SF5">
    <property type="entry name" value="LD23158P"/>
    <property type="match status" value="1"/>
</dbReference>
<feature type="compositionally biased region" description="Basic and acidic residues" evidence="1">
    <location>
        <begin position="33"/>
        <end position="50"/>
    </location>
</feature>
<keyword evidence="4" id="KW-1185">Reference proteome</keyword>
<reference evidence="4" key="1">
    <citation type="submission" date="2023-01" db="EMBL/GenBank/DDBJ databases">
        <title>Key to firefly adult light organ development and bioluminescence: homeobox transcription factors regulate luciferase expression and transportation to peroxisome.</title>
        <authorList>
            <person name="Fu X."/>
        </authorList>
    </citation>
    <scope>NUCLEOTIDE SEQUENCE [LARGE SCALE GENOMIC DNA]</scope>
</reference>
<feature type="compositionally biased region" description="Basic and acidic residues" evidence="1">
    <location>
        <begin position="551"/>
        <end position="562"/>
    </location>
</feature>
<dbReference type="CDD" id="cd00122">
    <property type="entry name" value="MBD"/>
    <property type="match status" value="1"/>
</dbReference>
<dbReference type="SUPFAM" id="SSF52058">
    <property type="entry name" value="L domain-like"/>
    <property type="match status" value="1"/>
</dbReference>
<organism evidence="3 4">
    <name type="scientific">Aquatica leii</name>
    <dbReference type="NCBI Taxonomy" id="1421715"/>
    <lineage>
        <taxon>Eukaryota</taxon>
        <taxon>Metazoa</taxon>
        <taxon>Ecdysozoa</taxon>
        <taxon>Arthropoda</taxon>
        <taxon>Hexapoda</taxon>
        <taxon>Insecta</taxon>
        <taxon>Pterygota</taxon>
        <taxon>Neoptera</taxon>
        <taxon>Endopterygota</taxon>
        <taxon>Coleoptera</taxon>
        <taxon>Polyphaga</taxon>
        <taxon>Elateriformia</taxon>
        <taxon>Elateroidea</taxon>
        <taxon>Lampyridae</taxon>
        <taxon>Luciolinae</taxon>
        <taxon>Aquatica</taxon>
    </lineage>
</organism>
<dbReference type="PANTHER" id="PTHR15739">
    <property type="entry name" value="ZINC FINGER PROTEIN"/>
    <property type="match status" value="1"/>
</dbReference>
<gene>
    <name evidence="3" type="ORF">RN001_002778</name>
</gene>
<evidence type="ECO:0000259" key="2">
    <source>
        <dbReference type="PROSITE" id="PS50982"/>
    </source>
</evidence>
<feature type="region of interest" description="Disordered" evidence="1">
    <location>
        <begin position="755"/>
        <end position="780"/>
    </location>
</feature>
<dbReference type="InterPro" id="IPR001739">
    <property type="entry name" value="Methyl_CpG_DNA-bd"/>
</dbReference>